<evidence type="ECO:0000256" key="3">
    <source>
        <dbReference type="SAM" id="SignalP"/>
    </source>
</evidence>
<feature type="chain" id="PRO_5036972739" evidence="3">
    <location>
        <begin position="20"/>
        <end position="287"/>
    </location>
</feature>
<dbReference type="AlphaFoldDB" id="A0A919E8F8"/>
<dbReference type="RefSeq" id="WP_191252016.1">
    <property type="nucleotide sequence ID" value="NZ_BNCI01000002.1"/>
</dbReference>
<organism evidence="4 5">
    <name type="scientific">Kordiimonas sediminis</name>
    <dbReference type="NCBI Taxonomy" id="1735581"/>
    <lineage>
        <taxon>Bacteria</taxon>
        <taxon>Pseudomonadati</taxon>
        <taxon>Pseudomonadota</taxon>
        <taxon>Alphaproteobacteria</taxon>
        <taxon>Kordiimonadales</taxon>
        <taxon>Kordiimonadaceae</taxon>
        <taxon>Kordiimonas</taxon>
    </lineage>
</organism>
<feature type="region of interest" description="Disordered" evidence="2">
    <location>
        <begin position="114"/>
        <end position="137"/>
    </location>
</feature>
<dbReference type="EMBL" id="BNCI01000002">
    <property type="protein sequence ID" value="GHF23320.1"/>
    <property type="molecule type" value="Genomic_DNA"/>
</dbReference>
<name>A0A919E8F8_9PROT</name>
<feature type="compositionally biased region" description="Low complexity" evidence="2">
    <location>
        <begin position="114"/>
        <end position="127"/>
    </location>
</feature>
<dbReference type="SUPFAM" id="SSF48452">
    <property type="entry name" value="TPR-like"/>
    <property type="match status" value="1"/>
</dbReference>
<dbReference type="Proteomes" id="UP000630923">
    <property type="component" value="Unassembled WGS sequence"/>
</dbReference>
<evidence type="ECO:0000256" key="1">
    <source>
        <dbReference type="SAM" id="Coils"/>
    </source>
</evidence>
<feature type="signal peptide" evidence="3">
    <location>
        <begin position="1"/>
        <end position="19"/>
    </location>
</feature>
<protein>
    <submittedName>
        <fullName evidence="4">Tol-pal system protein YbgF</fullName>
    </submittedName>
</protein>
<evidence type="ECO:0000313" key="4">
    <source>
        <dbReference type="EMBL" id="GHF23320.1"/>
    </source>
</evidence>
<sequence>MRIYLVSLLVFLMAIPASAQSAKELDRKIIAIEKQLRAVQRRVFQGGQLPPEENVPQQATTADRGVLAQMSVKVDSLEAQLRALTGQIEELQYRQREQQNALDMLRREMSFRAGGSAAGTAQTTPQTYSPEPPAASGEFLAEPAAEPVAPAASVVSLPNGSVDEQYTYAFSFVRKEQLDNARIAFEQFIEKNKGDSRIGNARYWLGRVHMLQGRPGLAANEFLSLVTDFPDHERRPAALVDLGEVLISMDAPSEACNTLAEFGRVGSGESSRLKDRAKRLEKQAGCS</sequence>
<comment type="caution">
    <text evidence="4">The sequence shown here is derived from an EMBL/GenBank/DDBJ whole genome shotgun (WGS) entry which is preliminary data.</text>
</comment>
<accession>A0A919E8F8</accession>
<dbReference type="InterPro" id="IPR011990">
    <property type="entry name" value="TPR-like_helical_dom_sf"/>
</dbReference>
<gene>
    <name evidence="4" type="primary">ybgF</name>
    <name evidence="4" type="ORF">GCM10017044_17290</name>
</gene>
<reference evidence="4" key="2">
    <citation type="submission" date="2020-09" db="EMBL/GenBank/DDBJ databases">
        <authorList>
            <person name="Sun Q."/>
            <person name="Kim S."/>
        </authorList>
    </citation>
    <scope>NUCLEOTIDE SEQUENCE</scope>
    <source>
        <strain evidence="4">KCTC 42590</strain>
    </source>
</reference>
<reference evidence="4" key="1">
    <citation type="journal article" date="2014" name="Int. J. Syst. Evol. Microbiol.">
        <title>Complete genome sequence of Corynebacterium casei LMG S-19264T (=DSM 44701T), isolated from a smear-ripened cheese.</title>
        <authorList>
            <consortium name="US DOE Joint Genome Institute (JGI-PGF)"/>
            <person name="Walter F."/>
            <person name="Albersmeier A."/>
            <person name="Kalinowski J."/>
            <person name="Ruckert C."/>
        </authorList>
    </citation>
    <scope>NUCLEOTIDE SEQUENCE</scope>
    <source>
        <strain evidence="4">KCTC 42590</strain>
    </source>
</reference>
<evidence type="ECO:0000313" key="5">
    <source>
        <dbReference type="Proteomes" id="UP000630923"/>
    </source>
</evidence>
<keyword evidence="3" id="KW-0732">Signal</keyword>
<keyword evidence="1" id="KW-0175">Coiled coil</keyword>
<dbReference type="Gene3D" id="1.25.40.10">
    <property type="entry name" value="Tetratricopeptide repeat domain"/>
    <property type="match status" value="1"/>
</dbReference>
<proteinExistence type="predicted"/>
<evidence type="ECO:0000256" key="2">
    <source>
        <dbReference type="SAM" id="MobiDB-lite"/>
    </source>
</evidence>
<feature type="coiled-coil region" evidence="1">
    <location>
        <begin position="67"/>
        <end position="108"/>
    </location>
</feature>
<keyword evidence="5" id="KW-1185">Reference proteome</keyword>